<evidence type="ECO:0000313" key="1">
    <source>
        <dbReference type="EMBL" id="PNX89090.1"/>
    </source>
</evidence>
<evidence type="ECO:0000313" key="2">
    <source>
        <dbReference type="Proteomes" id="UP000236291"/>
    </source>
</evidence>
<dbReference type="PANTHER" id="PTHR11439:SF517">
    <property type="entry name" value="CYSTEINE-RICH RLK (RECEPTOR-LIKE PROTEIN KINASE) 8"/>
    <property type="match status" value="1"/>
</dbReference>
<protein>
    <submittedName>
        <fullName evidence="1">Type I inositol 145-trisphosphate 5-phosphatase 12-like protein</fullName>
    </submittedName>
</protein>
<dbReference type="STRING" id="57577.A0A2K3ME80"/>
<sequence length="166" mass="18483">MKNGGSVLTGFTDSDYAGDLDDRRSTSGHVFMMGSAAVSWASKKQKIVTLSTTEAEFIAAATSACQAIWLRRLLEELHFYQDGPTVIHCDNSSTIKLSKNPVLHGRSKHIDVRYHFLRDLVTDRTIDLVYCRSEDQVADIMTKSLKREAFAKLRGLLGVCSRSVLN</sequence>
<name>A0A2K3ME80_TRIPR</name>
<comment type="caution">
    <text evidence="1">The sequence shown here is derived from an EMBL/GenBank/DDBJ whole genome shotgun (WGS) entry which is preliminary data.</text>
</comment>
<proteinExistence type="predicted"/>
<accession>A0A2K3ME80</accession>
<dbReference type="PANTHER" id="PTHR11439">
    <property type="entry name" value="GAG-POL-RELATED RETROTRANSPOSON"/>
    <property type="match status" value="1"/>
</dbReference>
<dbReference type="AlphaFoldDB" id="A0A2K3ME80"/>
<dbReference type="EMBL" id="ASHM01058636">
    <property type="protein sequence ID" value="PNX89090.1"/>
    <property type="molecule type" value="Genomic_DNA"/>
</dbReference>
<gene>
    <name evidence="1" type="ORF">L195_g045207</name>
</gene>
<dbReference type="Proteomes" id="UP000236291">
    <property type="component" value="Unassembled WGS sequence"/>
</dbReference>
<dbReference type="CDD" id="cd09272">
    <property type="entry name" value="RNase_HI_RT_Ty1"/>
    <property type="match status" value="1"/>
</dbReference>
<reference evidence="1 2" key="1">
    <citation type="journal article" date="2014" name="Am. J. Bot.">
        <title>Genome assembly and annotation for red clover (Trifolium pratense; Fabaceae).</title>
        <authorList>
            <person name="Istvanek J."/>
            <person name="Jaros M."/>
            <person name="Krenek A."/>
            <person name="Repkova J."/>
        </authorList>
    </citation>
    <scope>NUCLEOTIDE SEQUENCE [LARGE SCALE GENOMIC DNA]</scope>
    <source>
        <strain evidence="2">cv. Tatra</strain>
        <tissue evidence="1">Young leaves</tissue>
    </source>
</reference>
<reference evidence="1 2" key="2">
    <citation type="journal article" date="2017" name="Front. Plant Sci.">
        <title>Gene Classification and Mining of Molecular Markers Useful in Red Clover (Trifolium pratense) Breeding.</title>
        <authorList>
            <person name="Istvanek J."/>
            <person name="Dluhosova J."/>
            <person name="Dluhos P."/>
            <person name="Patkova L."/>
            <person name="Nedelnik J."/>
            <person name="Repkova J."/>
        </authorList>
    </citation>
    <scope>NUCLEOTIDE SEQUENCE [LARGE SCALE GENOMIC DNA]</scope>
    <source>
        <strain evidence="2">cv. Tatra</strain>
        <tissue evidence="1">Young leaves</tissue>
    </source>
</reference>
<organism evidence="1 2">
    <name type="scientific">Trifolium pratense</name>
    <name type="common">Red clover</name>
    <dbReference type="NCBI Taxonomy" id="57577"/>
    <lineage>
        <taxon>Eukaryota</taxon>
        <taxon>Viridiplantae</taxon>
        <taxon>Streptophyta</taxon>
        <taxon>Embryophyta</taxon>
        <taxon>Tracheophyta</taxon>
        <taxon>Spermatophyta</taxon>
        <taxon>Magnoliopsida</taxon>
        <taxon>eudicotyledons</taxon>
        <taxon>Gunneridae</taxon>
        <taxon>Pentapetalae</taxon>
        <taxon>rosids</taxon>
        <taxon>fabids</taxon>
        <taxon>Fabales</taxon>
        <taxon>Fabaceae</taxon>
        <taxon>Papilionoideae</taxon>
        <taxon>50 kb inversion clade</taxon>
        <taxon>NPAAA clade</taxon>
        <taxon>Hologalegina</taxon>
        <taxon>IRL clade</taxon>
        <taxon>Trifolieae</taxon>
        <taxon>Trifolium</taxon>
    </lineage>
</organism>